<proteinExistence type="predicted"/>
<comment type="caution">
    <text evidence="3">The sequence shown here is derived from an EMBL/GenBank/DDBJ whole genome shotgun (WGS) entry which is preliminary data.</text>
</comment>
<evidence type="ECO:0000256" key="1">
    <source>
        <dbReference type="SAM" id="MobiDB-lite"/>
    </source>
</evidence>
<protein>
    <submittedName>
        <fullName evidence="3">Uncharacterized protein</fullName>
    </submittedName>
</protein>
<feature type="chain" id="PRO_5006901860" evidence="2">
    <location>
        <begin position="17"/>
        <end position="106"/>
    </location>
</feature>
<organism evidence="3 4">
    <name type="scientific">Moniliophthora roreri</name>
    <name type="common">Frosty pod rot fungus</name>
    <name type="synonym">Monilia roreri</name>
    <dbReference type="NCBI Taxonomy" id="221103"/>
    <lineage>
        <taxon>Eukaryota</taxon>
        <taxon>Fungi</taxon>
        <taxon>Dikarya</taxon>
        <taxon>Basidiomycota</taxon>
        <taxon>Agaricomycotina</taxon>
        <taxon>Agaricomycetes</taxon>
        <taxon>Agaricomycetidae</taxon>
        <taxon>Agaricales</taxon>
        <taxon>Marasmiineae</taxon>
        <taxon>Marasmiaceae</taxon>
        <taxon>Moniliophthora</taxon>
    </lineage>
</organism>
<evidence type="ECO:0000313" key="3">
    <source>
        <dbReference type="EMBL" id="KTB36851.1"/>
    </source>
</evidence>
<feature type="region of interest" description="Disordered" evidence="1">
    <location>
        <begin position="42"/>
        <end position="72"/>
    </location>
</feature>
<evidence type="ECO:0000256" key="2">
    <source>
        <dbReference type="SAM" id="SignalP"/>
    </source>
</evidence>
<keyword evidence="2" id="KW-0732">Signal</keyword>
<evidence type="ECO:0000313" key="4">
    <source>
        <dbReference type="Proteomes" id="UP000054988"/>
    </source>
</evidence>
<feature type="signal peptide" evidence="2">
    <location>
        <begin position="1"/>
        <end position="16"/>
    </location>
</feature>
<sequence length="106" mass="10820">MRSTLVISALAACVAAGPHNVPRQDEPVPSITMSMYSMSDMSSMETTGTMESGTTTCPMPTSTAPTMSTTAYGHGSTPSATYTANSANTLDMSIAGALIGAFALFV</sequence>
<accession>A0A0W0FKL3</accession>
<dbReference type="AlphaFoldDB" id="A0A0W0FKL3"/>
<gene>
    <name evidence="3" type="ORF">WG66_10588</name>
</gene>
<name>A0A0W0FKL3_MONRR</name>
<dbReference type="EMBL" id="LATX01001880">
    <property type="protein sequence ID" value="KTB36851.1"/>
    <property type="molecule type" value="Genomic_DNA"/>
</dbReference>
<dbReference type="Proteomes" id="UP000054988">
    <property type="component" value="Unassembled WGS sequence"/>
</dbReference>
<reference evidence="3 4" key="1">
    <citation type="submission" date="2015-12" db="EMBL/GenBank/DDBJ databases">
        <title>Draft genome sequence of Moniliophthora roreri, the causal agent of frosty pod rot of cacao.</title>
        <authorList>
            <person name="Aime M.C."/>
            <person name="Diaz-Valderrama J.R."/>
            <person name="Kijpornyongpan T."/>
            <person name="Phillips-Mora W."/>
        </authorList>
    </citation>
    <scope>NUCLEOTIDE SEQUENCE [LARGE SCALE GENOMIC DNA]</scope>
    <source>
        <strain evidence="3 4">MCA 2952</strain>
    </source>
</reference>
<feature type="compositionally biased region" description="Low complexity" evidence="1">
    <location>
        <begin position="42"/>
        <end position="71"/>
    </location>
</feature>